<gene>
    <name evidence="3" type="ORF">Din_038543</name>
</gene>
<dbReference type="GO" id="GO:0016740">
    <property type="term" value="F:transferase activity"/>
    <property type="evidence" value="ECO:0007669"/>
    <property type="project" value="UniProtKB-KW"/>
</dbReference>
<reference evidence="3" key="1">
    <citation type="submission" date="2019-08" db="EMBL/GenBank/DDBJ databases">
        <title>Reference gene set and small RNA set construction with multiple tissues from Davidia involucrata Baill.</title>
        <authorList>
            <person name="Yang H."/>
            <person name="Zhou C."/>
            <person name="Li G."/>
            <person name="Wang J."/>
            <person name="Gao P."/>
            <person name="Wang M."/>
            <person name="Wang R."/>
            <person name="Zhao Y."/>
        </authorList>
    </citation>
    <scope>NUCLEOTIDE SEQUENCE</scope>
    <source>
        <tissue evidence="3">Mixed with DoveR01_LX</tissue>
    </source>
</reference>
<dbReference type="PANTHER" id="PTHR31147:SF66">
    <property type="entry name" value="OS05G0315700 PROTEIN"/>
    <property type="match status" value="1"/>
</dbReference>
<accession>A0A5B7BJL3</accession>
<dbReference type="Pfam" id="PF02458">
    <property type="entry name" value="Transferase"/>
    <property type="match status" value="1"/>
</dbReference>
<dbReference type="AlphaFoldDB" id="A0A5B7BJL3"/>
<organism evidence="3">
    <name type="scientific">Davidia involucrata</name>
    <name type="common">Dove tree</name>
    <dbReference type="NCBI Taxonomy" id="16924"/>
    <lineage>
        <taxon>Eukaryota</taxon>
        <taxon>Viridiplantae</taxon>
        <taxon>Streptophyta</taxon>
        <taxon>Embryophyta</taxon>
        <taxon>Tracheophyta</taxon>
        <taxon>Spermatophyta</taxon>
        <taxon>Magnoliopsida</taxon>
        <taxon>eudicotyledons</taxon>
        <taxon>Gunneridae</taxon>
        <taxon>Pentapetalae</taxon>
        <taxon>asterids</taxon>
        <taxon>Cornales</taxon>
        <taxon>Nyssaceae</taxon>
        <taxon>Davidia</taxon>
    </lineage>
</organism>
<dbReference type="EMBL" id="GHES01038543">
    <property type="protein sequence ID" value="MPA69102.1"/>
    <property type="molecule type" value="Transcribed_RNA"/>
</dbReference>
<dbReference type="InterPro" id="IPR050898">
    <property type="entry name" value="Plant_acyltransferase"/>
</dbReference>
<dbReference type="Gene3D" id="3.30.559.10">
    <property type="entry name" value="Chloramphenicol acetyltransferase-like domain"/>
    <property type="match status" value="1"/>
</dbReference>
<dbReference type="InterPro" id="IPR023213">
    <property type="entry name" value="CAT-like_dom_sf"/>
</dbReference>
<sequence length="150" mass="16752">MALRSSVPFSVRRREPELVVPAKPTPYEVKQLSDIDDQEGLRFHFPMIMFYKANPLMKGKDPVRVIRETVAKALVYYYPYAGRLVEGPNRKLMVDCNGEGVLFIEGDANVRLGQLGDTIQPPCPYRQELLSDVPGSGGILGCPLMLIQVS</sequence>
<evidence type="ECO:0008006" key="4">
    <source>
        <dbReference type="Google" id="ProtNLM"/>
    </source>
</evidence>
<protein>
    <recommendedName>
        <fullName evidence="4">Benzyl alcohol O-benzoyltransferase</fullName>
    </recommendedName>
</protein>
<evidence type="ECO:0000256" key="2">
    <source>
        <dbReference type="ARBA" id="ARBA00022679"/>
    </source>
</evidence>
<keyword evidence="2" id="KW-0808">Transferase</keyword>
<proteinExistence type="inferred from homology"/>
<name>A0A5B7BJL3_DAVIN</name>
<dbReference type="PANTHER" id="PTHR31147">
    <property type="entry name" value="ACYL TRANSFERASE 4"/>
    <property type="match status" value="1"/>
</dbReference>
<comment type="similarity">
    <text evidence="1">Belongs to the plant acyltransferase family.</text>
</comment>
<evidence type="ECO:0000313" key="3">
    <source>
        <dbReference type="EMBL" id="MPA69102.1"/>
    </source>
</evidence>
<evidence type="ECO:0000256" key="1">
    <source>
        <dbReference type="ARBA" id="ARBA00009861"/>
    </source>
</evidence>